<keyword evidence="2" id="KW-1185">Reference proteome</keyword>
<gene>
    <name evidence="1" type="ORF">LQG66_04740</name>
</gene>
<organism evidence="1 2">
    <name type="scientific">Bradyrhizobium ontarionense</name>
    <dbReference type="NCBI Taxonomy" id="2898149"/>
    <lineage>
        <taxon>Bacteria</taxon>
        <taxon>Pseudomonadati</taxon>
        <taxon>Pseudomonadota</taxon>
        <taxon>Alphaproteobacteria</taxon>
        <taxon>Hyphomicrobiales</taxon>
        <taxon>Nitrobacteraceae</taxon>
        <taxon>Bradyrhizobium</taxon>
    </lineage>
</organism>
<protein>
    <submittedName>
        <fullName evidence="1">Uncharacterized protein</fullName>
    </submittedName>
</protein>
<reference evidence="1" key="1">
    <citation type="journal article" date="2024" name="Antonie Van Leeuwenhoek">
        <title>Bradyrhizobium ontarionense sp. nov., a novel bacterial symbiont isolated from Aeschynomene indica (Indian jointvetch), harbours photosynthesis, nitrogen fixation and nitrous oxide (N2O) reductase genes.</title>
        <authorList>
            <person name="Bromfield E.S.P."/>
            <person name="Cloutier S."/>
        </authorList>
    </citation>
    <scope>NUCLEOTIDE SEQUENCE</scope>
    <source>
        <strain evidence="1">A19</strain>
    </source>
</reference>
<name>A0ABY3REZ8_9BRAD</name>
<dbReference type="RefSeq" id="WP_231323933.1">
    <property type="nucleotide sequence ID" value="NZ_CP088156.1"/>
</dbReference>
<evidence type="ECO:0000313" key="2">
    <source>
        <dbReference type="Proteomes" id="UP001431010"/>
    </source>
</evidence>
<sequence length="64" mass="6879">MANDVMARYAAAAQATAKVSPAAMESVRRGDYVAQAQLDYTADKVVSKVPHTADKKVPVKDQSR</sequence>
<dbReference type="Proteomes" id="UP001431010">
    <property type="component" value="Chromosome"/>
</dbReference>
<evidence type="ECO:0000313" key="1">
    <source>
        <dbReference type="EMBL" id="UFZ05627.1"/>
    </source>
</evidence>
<proteinExistence type="predicted"/>
<accession>A0ABY3REZ8</accession>
<dbReference type="EMBL" id="CP088156">
    <property type="protein sequence ID" value="UFZ05627.1"/>
    <property type="molecule type" value="Genomic_DNA"/>
</dbReference>